<protein>
    <submittedName>
        <fullName evidence="13">POK25 protein</fullName>
    </submittedName>
</protein>
<keyword evidence="9" id="KW-0862">Zinc</keyword>
<dbReference type="Pfam" id="PF06817">
    <property type="entry name" value="RVT_thumb"/>
    <property type="match status" value="1"/>
</dbReference>
<comment type="caution">
    <text evidence="13">The sequence shown here is derived from an EMBL/GenBank/DDBJ whole genome shotgun (WGS) entry which is preliminary data.</text>
</comment>
<dbReference type="Gene3D" id="3.30.420.10">
    <property type="entry name" value="Ribonuclease H-like superfamily/Ribonuclease H"/>
    <property type="match status" value="2"/>
</dbReference>
<dbReference type="GO" id="GO:0035613">
    <property type="term" value="F:RNA stem-loop binding"/>
    <property type="evidence" value="ECO:0007669"/>
    <property type="project" value="TreeGrafter"/>
</dbReference>
<dbReference type="Pfam" id="PF02022">
    <property type="entry name" value="Integrase_Zn"/>
    <property type="match status" value="1"/>
</dbReference>
<evidence type="ECO:0000256" key="1">
    <source>
        <dbReference type="ARBA" id="ARBA00010879"/>
    </source>
</evidence>
<evidence type="ECO:0000313" key="13">
    <source>
        <dbReference type="EMBL" id="NXY12580.1"/>
    </source>
</evidence>
<dbReference type="OrthoDB" id="422540at2759"/>
<evidence type="ECO:0000256" key="9">
    <source>
        <dbReference type="PROSITE-ProRule" id="PRU00450"/>
    </source>
</evidence>
<evidence type="ECO:0000256" key="5">
    <source>
        <dbReference type="ARBA" id="ARBA00022723"/>
    </source>
</evidence>
<dbReference type="InterPro" id="IPR036397">
    <property type="entry name" value="RNaseH_sf"/>
</dbReference>
<dbReference type="Pfam" id="PF00078">
    <property type="entry name" value="RVT_1"/>
    <property type="match status" value="1"/>
</dbReference>
<dbReference type="GO" id="GO:0015074">
    <property type="term" value="P:DNA integration"/>
    <property type="evidence" value="ECO:0007669"/>
    <property type="project" value="InterPro"/>
</dbReference>
<evidence type="ECO:0000256" key="8">
    <source>
        <dbReference type="ARBA" id="ARBA00022918"/>
    </source>
</evidence>
<keyword evidence="3" id="KW-0548">Nucleotidyltransferase</keyword>
<gene>
    <name evidence="13" type="primary">Ervk25</name>
    <name evidence="13" type="ORF">PTEMEL_R09037</name>
</gene>
<keyword evidence="8" id="KW-0695">RNA-directed DNA polymerase</keyword>
<evidence type="ECO:0000259" key="11">
    <source>
        <dbReference type="PROSITE" id="PS50878"/>
    </source>
</evidence>
<dbReference type="SUPFAM" id="SSF53098">
    <property type="entry name" value="Ribonuclease H-like"/>
    <property type="match status" value="1"/>
</dbReference>
<dbReference type="GO" id="GO:0003964">
    <property type="term" value="F:RNA-directed DNA polymerase activity"/>
    <property type="evidence" value="ECO:0007669"/>
    <property type="project" value="UniProtKB-KW"/>
</dbReference>
<keyword evidence="7" id="KW-0378">Hydrolase</keyword>
<dbReference type="InterPro" id="IPR003308">
    <property type="entry name" value="Integrase_Zn-bd_dom_N"/>
</dbReference>
<evidence type="ECO:0000256" key="6">
    <source>
        <dbReference type="ARBA" id="ARBA00022759"/>
    </source>
</evidence>
<dbReference type="InterPro" id="IPR001584">
    <property type="entry name" value="Integrase_cat-core"/>
</dbReference>
<feature type="non-terminal residue" evidence="13">
    <location>
        <position position="1"/>
    </location>
</feature>
<dbReference type="InterPro" id="IPR017856">
    <property type="entry name" value="Integrase-like_N"/>
</dbReference>
<keyword evidence="5" id="KW-0479">Metal-binding</keyword>
<reference evidence="13" key="1">
    <citation type="submission" date="2020-02" db="EMBL/GenBank/DDBJ databases">
        <title>Bird 10,000 Genomes (B10K) Project - Family phase.</title>
        <authorList>
            <person name="Zhang G."/>
        </authorList>
    </citation>
    <scope>NUCLEOTIDE SEQUENCE</scope>
    <source>
        <strain evidence="13">B10K-IZ-033-77</strain>
    </source>
</reference>
<comment type="similarity">
    <text evidence="1">Belongs to the beta type-B retroviral polymerase family. HERV class-II K(HML-2) pol subfamily.</text>
</comment>
<dbReference type="GO" id="GO:0004519">
    <property type="term" value="F:endonuclease activity"/>
    <property type="evidence" value="ECO:0007669"/>
    <property type="project" value="UniProtKB-KW"/>
</dbReference>
<dbReference type="InterPro" id="IPR043502">
    <property type="entry name" value="DNA/RNA_pol_sf"/>
</dbReference>
<dbReference type="InterPro" id="IPR000477">
    <property type="entry name" value="RT_dom"/>
</dbReference>
<evidence type="ECO:0000256" key="7">
    <source>
        <dbReference type="ARBA" id="ARBA00022801"/>
    </source>
</evidence>
<evidence type="ECO:0000256" key="3">
    <source>
        <dbReference type="ARBA" id="ARBA00022695"/>
    </source>
</evidence>
<dbReference type="Gene3D" id="3.30.70.270">
    <property type="match status" value="2"/>
</dbReference>
<keyword evidence="2" id="KW-0808">Transferase</keyword>
<keyword evidence="14" id="KW-1185">Reference proteome</keyword>
<keyword evidence="9" id="KW-0863">Zinc-finger</keyword>
<feature type="domain" description="Reverse transcriptase" evidence="11">
    <location>
        <begin position="1"/>
        <end position="95"/>
    </location>
</feature>
<accession>A0A852N6H8</accession>
<evidence type="ECO:0000259" key="12">
    <source>
        <dbReference type="PROSITE" id="PS50994"/>
    </source>
</evidence>
<dbReference type="AlphaFoldDB" id="A0A852N6H8"/>
<dbReference type="PROSITE" id="PS50878">
    <property type="entry name" value="RT_POL"/>
    <property type="match status" value="1"/>
</dbReference>
<evidence type="ECO:0000256" key="4">
    <source>
        <dbReference type="ARBA" id="ARBA00022722"/>
    </source>
</evidence>
<evidence type="ECO:0000256" key="2">
    <source>
        <dbReference type="ARBA" id="ARBA00022679"/>
    </source>
</evidence>
<dbReference type="Proteomes" id="UP000603297">
    <property type="component" value="Unassembled WGS sequence"/>
</dbReference>
<feature type="non-terminal residue" evidence="13">
    <location>
        <position position="499"/>
    </location>
</feature>
<dbReference type="PANTHER" id="PTHR41694:SF3">
    <property type="entry name" value="RNA-DIRECTED DNA POLYMERASE-RELATED"/>
    <property type="match status" value="1"/>
</dbReference>
<evidence type="ECO:0000259" key="10">
    <source>
        <dbReference type="PROSITE" id="PS50876"/>
    </source>
</evidence>
<dbReference type="PROSITE" id="PS50876">
    <property type="entry name" value="ZF_INTEGRASE"/>
    <property type="match status" value="1"/>
</dbReference>
<dbReference type="Pfam" id="PF00665">
    <property type="entry name" value="rve"/>
    <property type="match status" value="1"/>
</dbReference>
<organism evidence="13 14">
    <name type="scientific">Pteruthius melanotis</name>
    <dbReference type="NCBI Taxonomy" id="357074"/>
    <lineage>
        <taxon>Eukaryota</taxon>
        <taxon>Metazoa</taxon>
        <taxon>Chordata</taxon>
        <taxon>Craniata</taxon>
        <taxon>Vertebrata</taxon>
        <taxon>Euteleostomi</taxon>
        <taxon>Archelosauria</taxon>
        <taxon>Archosauria</taxon>
        <taxon>Dinosauria</taxon>
        <taxon>Saurischia</taxon>
        <taxon>Theropoda</taxon>
        <taxon>Coelurosauria</taxon>
        <taxon>Aves</taxon>
        <taxon>Neognathae</taxon>
        <taxon>Neoaves</taxon>
        <taxon>Telluraves</taxon>
        <taxon>Australaves</taxon>
        <taxon>Passeriformes</taxon>
        <taxon>Sylvioidea</taxon>
        <taxon>Timaliidae</taxon>
        <taxon>Pteruthius</taxon>
    </lineage>
</organism>
<dbReference type="SUPFAM" id="SSF56672">
    <property type="entry name" value="DNA/RNA polymerases"/>
    <property type="match status" value="1"/>
</dbReference>
<dbReference type="PANTHER" id="PTHR41694">
    <property type="entry name" value="ENDOGENOUS RETROVIRUS GROUP K MEMBER POL PROTEIN"/>
    <property type="match status" value="1"/>
</dbReference>
<dbReference type="InterPro" id="IPR012337">
    <property type="entry name" value="RNaseH-like_sf"/>
</dbReference>
<dbReference type="InterPro" id="IPR043128">
    <property type="entry name" value="Rev_trsase/Diguanyl_cyclase"/>
</dbReference>
<dbReference type="SUPFAM" id="SSF46919">
    <property type="entry name" value="N-terminal Zn binding domain of HIV integrase"/>
    <property type="match status" value="1"/>
</dbReference>
<name>A0A852N6H8_9PASS</name>
<feature type="domain" description="Integrase-type" evidence="10">
    <location>
        <begin position="327"/>
        <end position="368"/>
    </location>
</feature>
<keyword evidence="4" id="KW-0540">Nuclease</keyword>
<dbReference type="EMBL" id="WEIY01003215">
    <property type="protein sequence ID" value="NXY12580.1"/>
    <property type="molecule type" value="Genomic_DNA"/>
</dbReference>
<dbReference type="GO" id="GO:0008270">
    <property type="term" value="F:zinc ion binding"/>
    <property type="evidence" value="ECO:0007669"/>
    <property type="project" value="UniProtKB-KW"/>
</dbReference>
<dbReference type="Gene3D" id="1.10.10.200">
    <property type="match status" value="1"/>
</dbReference>
<sequence>APWKRYHWRVLPQGMKNSPTICQRYAANVLSPVRARLGEAVILHYMDDVLVCTPDNNKLTEALDLTITALQGAGFELQQEKVQRLPPWKYLGLEITNRTIKPQKIQLAHRPETLRELHQLCGQLQWIRPWVGIPPEDLDALFSLLKGGEELDTPKTLIPEAQAALEKVNRLITERQVGRYCPELDFKFIVMGTLPHLQGLIFQWDKDEKDPLLIIEWVFLSHQRPKSITRPQELMAQLIAKARLRLRTLAAYVAGVVSRAEHSVLGQVSNPVIFSLLSKLVHLVSHREQPFFVMHVRSHTDLPGYIAEGNRRADALAAPVQLEGRPSLYQQAVLSHQKFHQNLPGLVRQFHLGRDEAKAIVATCPKCSKINAPSLGNGVNPRGLNSCEVWQTDVTHVPQFGRFKFIHVSVDTFSGAVYASAHTGERAADAKKHLMQAFSFLGIPKMLKTDNGPAYISRVFGNFLRDWGIEHKTGIPYSPTGQAVIERTHQTLKQVLQKQ</sequence>
<dbReference type="GO" id="GO:0016787">
    <property type="term" value="F:hydrolase activity"/>
    <property type="evidence" value="ECO:0007669"/>
    <property type="project" value="UniProtKB-KW"/>
</dbReference>
<proteinExistence type="inferred from homology"/>
<keyword evidence="6" id="KW-0255">Endonuclease</keyword>
<dbReference type="InterPro" id="IPR010661">
    <property type="entry name" value="RVT_thumb"/>
</dbReference>
<dbReference type="PROSITE" id="PS50994">
    <property type="entry name" value="INTEGRASE"/>
    <property type="match status" value="1"/>
</dbReference>
<evidence type="ECO:0000313" key="14">
    <source>
        <dbReference type="Proteomes" id="UP000603297"/>
    </source>
</evidence>
<feature type="domain" description="Integrase catalytic" evidence="12">
    <location>
        <begin position="377"/>
        <end position="499"/>
    </location>
</feature>